<feature type="compositionally biased region" description="Basic residues" evidence="3">
    <location>
        <begin position="101"/>
        <end position="114"/>
    </location>
</feature>
<comment type="caution">
    <text evidence="4">The sequence shown here is derived from an EMBL/GenBank/DDBJ whole genome shotgun (WGS) entry which is preliminary data.</text>
</comment>
<dbReference type="InterPro" id="IPR023007">
    <property type="entry name" value="UPF0232_actinobac"/>
</dbReference>
<evidence type="ECO:0000313" key="4">
    <source>
        <dbReference type="EMBL" id="GAA1873356.1"/>
    </source>
</evidence>
<feature type="compositionally biased region" description="Low complexity" evidence="3">
    <location>
        <begin position="78"/>
        <end position="95"/>
    </location>
</feature>
<evidence type="ECO:0000256" key="3">
    <source>
        <dbReference type="SAM" id="MobiDB-lite"/>
    </source>
</evidence>
<accession>A0ABN2NLQ5</accession>
<feature type="region of interest" description="Disordered" evidence="3">
    <location>
        <begin position="1"/>
        <end position="133"/>
    </location>
</feature>
<name>A0ABN2NLQ5_9PSEU</name>
<evidence type="ECO:0000256" key="1">
    <source>
        <dbReference type="ARBA" id="ARBA00006200"/>
    </source>
</evidence>
<dbReference type="Proteomes" id="UP001500449">
    <property type="component" value="Unassembled WGS sequence"/>
</dbReference>
<dbReference type="PANTHER" id="PTHR36456:SF1">
    <property type="entry name" value="UPF0232 PROTEIN SCO3875"/>
    <property type="match status" value="1"/>
</dbReference>
<organism evidence="4 5">
    <name type="scientific">Pseudonocardia ailaonensis</name>
    <dbReference type="NCBI Taxonomy" id="367279"/>
    <lineage>
        <taxon>Bacteria</taxon>
        <taxon>Bacillati</taxon>
        <taxon>Actinomycetota</taxon>
        <taxon>Actinomycetes</taxon>
        <taxon>Pseudonocardiales</taxon>
        <taxon>Pseudonocardiaceae</taxon>
        <taxon>Pseudonocardia</taxon>
    </lineage>
</organism>
<proteinExistence type="inferred from homology"/>
<protein>
    <recommendedName>
        <fullName evidence="2">UPF0232 protein GCM10009836_62950</fullName>
    </recommendedName>
</protein>
<dbReference type="HAMAP" id="MF_00630">
    <property type="entry name" value="UPF0232"/>
    <property type="match status" value="1"/>
</dbReference>
<dbReference type="PANTHER" id="PTHR36456">
    <property type="entry name" value="UPF0232 PROTEIN SCO3875"/>
    <property type="match status" value="1"/>
</dbReference>
<reference evidence="4 5" key="1">
    <citation type="journal article" date="2019" name="Int. J. Syst. Evol. Microbiol.">
        <title>The Global Catalogue of Microorganisms (GCM) 10K type strain sequencing project: providing services to taxonomists for standard genome sequencing and annotation.</title>
        <authorList>
            <consortium name="The Broad Institute Genomics Platform"/>
            <consortium name="The Broad Institute Genome Sequencing Center for Infectious Disease"/>
            <person name="Wu L."/>
            <person name="Ma J."/>
        </authorList>
    </citation>
    <scope>NUCLEOTIDE SEQUENCE [LARGE SCALE GENOMIC DNA]</scope>
    <source>
        <strain evidence="4 5">JCM 16009</strain>
    </source>
</reference>
<dbReference type="InterPro" id="IPR007922">
    <property type="entry name" value="DciA-like"/>
</dbReference>
<sequence>MTSASAGGASGDKVVDTVDNPRFTGDSRHGTPPNATDRPPTPDSAHKPVHTPGDTAEPTARREDGGTGEKRGSDLARDALAAAREATAQKRAQQASEQRGARPKGFGRGRRRRWSGPGPDNRDPQPFGKTVSRVAMDRGWSSRLTDANVLGRWNTLVGPDIADHCTPISLRDGELILQAESTAWATQLRTLQRQLLQRLAAAVGPDVVRRIRVTGPQGPSWRHGPRHVRGRGPRDTYG</sequence>
<feature type="region of interest" description="Disordered" evidence="3">
    <location>
        <begin position="214"/>
        <end position="238"/>
    </location>
</feature>
<evidence type="ECO:0000256" key="2">
    <source>
        <dbReference type="HAMAP-Rule" id="MF_00630"/>
    </source>
</evidence>
<feature type="compositionally biased region" description="Basic and acidic residues" evidence="3">
    <location>
        <begin position="59"/>
        <end position="77"/>
    </location>
</feature>
<comment type="similarity">
    <text evidence="1 2">Belongs to the UPF0232 family.</text>
</comment>
<keyword evidence="5" id="KW-1185">Reference proteome</keyword>
<gene>
    <name evidence="4" type="ORF">GCM10009836_62950</name>
</gene>
<dbReference type="EMBL" id="BAAAQK010000025">
    <property type="protein sequence ID" value="GAA1873356.1"/>
    <property type="molecule type" value="Genomic_DNA"/>
</dbReference>
<dbReference type="Pfam" id="PF05258">
    <property type="entry name" value="DciA"/>
    <property type="match status" value="1"/>
</dbReference>
<evidence type="ECO:0000313" key="5">
    <source>
        <dbReference type="Proteomes" id="UP001500449"/>
    </source>
</evidence>